<evidence type="ECO:0000256" key="3">
    <source>
        <dbReference type="ARBA" id="ARBA00022490"/>
    </source>
</evidence>
<evidence type="ECO:0000256" key="9">
    <source>
        <dbReference type="ARBA" id="ARBA00023150"/>
    </source>
</evidence>
<dbReference type="Pfam" id="PF01967">
    <property type="entry name" value="MoaC"/>
    <property type="match status" value="1"/>
</dbReference>
<keyword evidence="6 11" id="KW-0547">Nucleotide-binding</keyword>
<dbReference type="GO" id="GO:0061799">
    <property type="term" value="F:cyclic pyranopterin monophosphate synthase activity"/>
    <property type="evidence" value="ECO:0007669"/>
    <property type="project" value="UniProtKB-EC"/>
</dbReference>
<comment type="catalytic activity">
    <reaction evidence="11">
        <text>Mo-molybdopterin + GTP + H(+) = Mo-molybdopterin guanine dinucleotide + diphosphate</text>
        <dbReference type="Rhea" id="RHEA:34243"/>
        <dbReference type="ChEBI" id="CHEBI:15378"/>
        <dbReference type="ChEBI" id="CHEBI:33019"/>
        <dbReference type="ChEBI" id="CHEBI:37565"/>
        <dbReference type="ChEBI" id="CHEBI:71302"/>
        <dbReference type="ChEBI" id="CHEBI:71310"/>
        <dbReference type="EC" id="2.7.7.77"/>
    </reaction>
</comment>
<dbReference type="Gene3D" id="3.90.550.10">
    <property type="entry name" value="Spore Coat Polysaccharide Biosynthesis Protein SpsA, Chain A"/>
    <property type="match status" value="1"/>
</dbReference>
<evidence type="ECO:0000256" key="8">
    <source>
        <dbReference type="ARBA" id="ARBA00023134"/>
    </source>
</evidence>
<keyword evidence="4 11" id="KW-0808">Transferase</keyword>
<evidence type="ECO:0000256" key="7">
    <source>
        <dbReference type="ARBA" id="ARBA00022842"/>
    </source>
</evidence>
<dbReference type="PANTHER" id="PTHR19136:SF81">
    <property type="entry name" value="MOLYBDENUM COFACTOR GUANYLYLTRANSFERASE"/>
    <property type="match status" value="1"/>
</dbReference>
<dbReference type="RefSeq" id="WP_277867031.1">
    <property type="nucleotide sequence ID" value="NZ_JAKKUT010000002.1"/>
</dbReference>
<feature type="compositionally biased region" description="Basic and acidic residues" evidence="12">
    <location>
        <begin position="1"/>
        <end position="10"/>
    </location>
</feature>
<gene>
    <name evidence="15" type="primary">moaC</name>
    <name evidence="11" type="synonym">mobA</name>
    <name evidence="15" type="ORF">L3556_09450</name>
</gene>
<feature type="domain" description="MobA-like NTP transferase" evidence="14">
    <location>
        <begin position="173"/>
        <end position="305"/>
    </location>
</feature>
<reference evidence="15" key="1">
    <citation type="journal article" date="2022" name="Genome Biol. Evol.">
        <title>A New Gene Family Diagnostic for Intracellular Biomineralization of Amorphous Ca Carbonates by Cyanobacteria.</title>
        <authorList>
            <person name="Benzerara K."/>
            <person name="Duprat E."/>
            <person name="Bitard-Feildel T."/>
            <person name="Caumes G."/>
            <person name="Cassier-Chauvat C."/>
            <person name="Chauvat F."/>
            <person name="Dezi M."/>
            <person name="Diop S.I."/>
            <person name="Gaschignard G."/>
            <person name="Gorgen S."/>
            <person name="Gugger M."/>
            <person name="Lopez-Garcia P."/>
            <person name="Millet M."/>
            <person name="Skouri-Panet F."/>
            <person name="Moreira D."/>
            <person name="Callebaut I."/>
        </authorList>
    </citation>
    <scope>NUCLEOTIDE SEQUENCE</scope>
    <source>
        <strain evidence="15">G9</strain>
    </source>
</reference>
<feature type="region of interest" description="Disordered" evidence="12">
    <location>
        <begin position="1"/>
        <end position="22"/>
    </location>
</feature>
<keyword evidence="8 11" id="KW-0342">GTP-binding</keyword>
<feature type="binding site" evidence="11">
    <location>
        <position position="188"/>
    </location>
    <ligand>
        <name>GTP</name>
        <dbReference type="ChEBI" id="CHEBI:37565"/>
    </ligand>
</feature>
<protein>
    <recommendedName>
        <fullName evidence="11">Probable molybdenum cofactor guanylyltransferase</fullName>
        <shortName evidence="11">MoCo guanylyltransferase</shortName>
        <ecNumber evidence="11">2.7.7.77</ecNumber>
    </recommendedName>
    <alternativeName>
        <fullName evidence="11">GTP:molybdopterin guanylyltransferase</fullName>
    </alternativeName>
    <alternativeName>
        <fullName evidence="11">Mo-MPT guanylyltransferase</fullName>
    </alternativeName>
    <alternativeName>
        <fullName evidence="11">Molybdopterin guanylyltransferase</fullName>
    </alternativeName>
    <alternativeName>
        <fullName evidence="11">Molybdopterin-guanine dinucleotide synthase</fullName>
        <shortName evidence="11">MGD synthase</shortName>
    </alternativeName>
</protein>
<evidence type="ECO:0000313" key="15">
    <source>
        <dbReference type="EMBL" id="MDG2991150.1"/>
    </source>
</evidence>
<comment type="subcellular location">
    <subcellularLocation>
        <location evidence="11">Cytoplasm</location>
    </subcellularLocation>
</comment>
<reference evidence="15" key="2">
    <citation type="submission" date="2022-01" db="EMBL/GenBank/DDBJ databases">
        <authorList>
            <person name="Zivanovic Y."/>
            <person name="Moreira D."/>
            <person name="Lopez-Garcia P."/>
        </authorList>
    </citation>
    <scope>NUCLEOTIDE SEQUENCE</scope>
    <source>
        <strain evidence="15">G9</strain>
    </source>
</reference>
<comment type="similarity">
    <text evidence="11">Belongs to the MobA family.</text>
</comment>
<comment type="function">
    <text evidence="11">Transfers a GMP moiety from GTP to Mo-molybdopterin (Mo-MPT) cofactor (Moco or molybdenum cofactor) to form Mo-molybdopterin guanine dinucleotide (Mo-MGD) cofactor.</text>
</comment>
<dbReference type="SUPFAM" id="SSF55040">
    <property type="entry name" value="Molybdenum cofactor biosynthesis protein C, MoaC"/>
    <property type="match status" value="1"/>
</dbReference>
<dbReference type="Gene3D" id="3.30.70.640">
    <property type="entry name" value="Molybdopterin cofactor biosynthesis C (MoaC) domain"/>
    <property type="match status" value="1"/>
</dbReference>
<dbReference type="InterPro" id="IPR013482">
    <property type="entry name" value="Molybde_CF_guanTrfase"/>
</dbReference>
<keyword evidence="7 11" id="KW-0460">Magnesium</keyword>
<feature type="binding site" evidence="11">
    <location>
        <begin position="176"/>
        <end position="178"/>
    </location>
    <ligand>
        <name>GTP</name>
        <dbReference type="ChEBI" id="CHEBI:37565"/>
    </ligand>
</feature>
<evidence type="ECO:0000256" key="4">
    <source>
        <dbReference type="ARBA" id="ARBA00022679"/>
    </source>
</evidence>
<evidence type="ECO:0000259" key="14">
    <source>
        <dbReference type="Pfam" id="PF12804"/>
    </source>
</evidence>
<organism evidence="15 16">
    <name type="scientific">Candidatus Synechococcus calcipolaris G9</name>
    <dbReference type="NCBI Taxonomy" id="1497997"/>
    <lineage>
        <taxon>Bacteria</taxon>
        <taxon>Bacillati</taxon>
        <taxon>Cyanobacteriota</taxon>
        <taxon>Cyanophyceae</taxon>
        <taxon>Synechococcales</taxon>
        <taxon>Synechococcaceae</taxon>
        <taxon>Synechococcus</taxon>
    </lineage>
</organism>
<dbReference type="InterPro" id="IPR002820">
    <property type="entry name" value="Mopterin_CF_biosynth-C_dom"/>
</dbReference>
<evidence type="ECO:0000256" key="11">
    <source>
        <dbReference type="HAMAP-Rule" id="MF_00316"/>
    </source>
</evidence>
<feature type="binding site" evidence="11">
    <location>
        <position position="235"/>
    </location>
    <ligand>
        <name>GTP</name>
        <dbReference type="ChEBI" id="CHEBI:37565"/>
    </ligand>
</feature>
<evidence type="ECO:0000256" key="1">
    <source>
        <dbReference type="ARBA" id="ARBA00001637"/>
    </source>
</evidence>
<sequence>MLNHIDDHHQPTMVDISAKSSSDRRAVAQAQVELPAALRPYLQGQDLHLKKGPVCQTAIIAGTMAVKKTSEMIPFCHALPIDSCKFEIQIGHPSIENPSADQQETPLVVTIRCEVKTQGKTGVEMEALHGAAIAALTIYDMCKAVSSDILIKETKLLAKSGGKKTKAERPLYGLVLTGGESRRMQRDKALIDYHDKPHGQYIYDLLSQYCEQVYLSGRSQQWQGTPLESLPTLVDHHPSVGPIAGILTALETHPDVNWLIVACDLAYIHGPLIEYLLSHYREDVVATCYQNPEKGFPEALCGIYTPLALDVFQKAVAAGIYCPVKLLQMTNCHLIPCDRPQSIANINTPQEYENVQL</sequence>
<comment type="caution">
    <text evidence="15">The sequence shown here is derived from an EMBL/GenBank/DDBJ whole genome shotgun (WGS) entry which is preliminary data.</text>
</comment>
<evidence type="ECO:0000256" key="5">
    <source>
        <dbReference type="ARBA" id="ARBA00022723"/>
    </source>
</evidence>
<keyword evidence="10 15" id="KW-0456">Lyase</keyword>
<comment type="cofactor">
    <cofactor evidence="11">
        <name>Mg(2+)</name>
        <dbReference type="ChEBI" id="CHEBI:18420"/>
    </cofactor>
</comment>
<feature type="binding site" evidence="11">
    <location>
        <position position="264"/>
    </location>
    <ligand>
        <name>Mg(2+)</name>
        <dbReference type="ChEBI" id="CHEBI:18420"/>
    </ligand>
</feature>
<dbReference type="CDD" id="cd01420">
    <property type="entry name" value="MoaC_PE"/>
    <property type="match status" value="1"/>
</dbReference>
<dbReference type="SUPFAM" id="SSF53448">
    <property type="entry name" value="Nucleotide-diphospho-sugar transferases"/>
    <property type="match status" value="1"/>
</dbReference>
<dbReference type="Pfam" id="PF12804">
    <property type="entry name" value="NTP_transf_3"/>
    <property type="match status" value="1"/>
</dbReference>
<comment type="pathway">
    <text evidence="2">Cofactor biosynthesis; molybdopterin biosynthesis.</text>
</comment>
<evidence type="ECO:0000259" key="13">
    <source>
        <dbReference type="Pfam" id="PF01967"/>
    </source>
</evidence>
<feature type="binding site" evidence="11">
    <location>
        <position position="264"/>
    </location>
    <ligand>
        <name>GTP</name>
        <dbReference type="ChEBI" id="CHEBI:37565"/>
    </ligand>
</feature>
<dbReference type="NCBIfam" id="NF006870">
    <property type="entry name" value="PRK09364.1"/>
    <property type="match status" value="1"/>
</dbReference>
<comment type="catalytic activity">
    <reaction evidence="1">
        <text>(8S)-3',8-cyclo-7,8-dihydroguanosine 5'-triphosphate = cyclic pyranopterin phosphate + diphosphate</text>
        <dbReference type="Rhea" id="RHEA:49580"/>
        <dbReference type="ChEBI" id="CHEBI:33019"/>
        <dbReference type="ChEBI" id="CHEBI:59648"/>
        <dbReference type="ChEBI" id="CHEBI:131766"/>
        <dbReference type="EC" id="4.6.1.17"/>
    </reaction>
</comment>
<keyword evidence="9 11" id="KW-0501">Molybdenum cofactor biosynthesis</keyword>
<dbReference type="PANTHER" id="PTHR19136">
    <property type="entry name" value="MOLYBDENUM COFACTOR GUANYLYLTRANSFERASE"/>
    <property type="match status" value="1"/>
</dbReference>
<comment type="domain">
    <text evidence="11">The N-terminal domain determines nucleotide recognition and specific binding, while the C-terminal domain determines the specific binding to the target protein.</text>
</comment>
<dbReference type="InterPro" id="IPR036522">
    <property type="entry name" value="MoaC_sf"/>
</dbReference>
<dbReference type="EMBL" id="JAKKUT010000002">
    <property type="protein sequence ID" value="MDG2991150.1"/>
    <property type="molecule type" value="Genomic_DNA"/>
</dbReference>
<proteinExistence type="inferred from homology"/>
<evidence type="ECO:0000256" key="6">
    <source>
        <dbReference type="ARBA" id="ARBA00022741"/>
    </source>
</evidence>
<evidence type="ECO:0000256" key="10">
    <source>
        <dbReference type="ARBA" id="ARBA00023239"/>
    </source>
</evidence>
<dbReference type="HAMAP" id="MF_00316">
    <property type="entry name" value="MobA"/>
    <property type="match status" value="1"/>
</dbReference>
<accession>A0ABT6EZV9</accession>
<evidence type="ECO:0000256" key="2">
    <source>
        <dbReference type="ARBA" id="ARBA00005046"/>
    </source>
</evidence>
<dbReference type="Proteomes" id="UP001154265">
    <property type="component" value="Unassembled WGS sequence"/>
</dbReference>
<comment type="caution">
    <text evidence="11">Lacks conserved residue(s) required for the propagation of feature annotation.</text>
</comment>
<evidence type="ECO:0000256" key="12">
    <source>
        <dbReference type="SAM" id="MobiDB-lite"/>
    </source>
</evidence>
<dbReference type="InterPro" id="IPR047594">
    <property type="entry name" value="MoaC_bact/euk"/>
</dbReference>
<dbReference type="InterPro" id="IPR025877">
    <property type="entry name" value="MobA-like_NTP_Trfase"/>
</dbReference>
<evidence type="ECO:0000313" key="16">
    <source>
        <dbReference type="Proteomes" id="UP001154265"/>
    </source>
</evidence>
<keyword evidence="16" id="KW-1185">Reference proteome</keyword>
<feature type="domain" description="Molybdopterin cofactor biosynthesis C (MoaC)" evidence="13">
    <location>
        <begin position="13"/>
        <end position="162"/>
    </location>
</feature>
<dbReference type="EC" id="2.7.7.77" evidence="11"/>
<name>A0ABT6EZV9_9SYNE</name>
<dbReference type="InterPro" id="IPR029044">
    <property type="entry name" value="Nucleotide-diphossugar_trans"/>
</dbReference>
<keyword evidence="3 11" id="KW-0963">Cytoplasm</keyword>
<keyword evidence="5 11" id="KW-0479">Metal-binding</keyword>
<dbReference type="CDD" id="cd02503">
    <property type="entry name" value="MobA"/>
    <property type="match status" value="1"/>
</dbReference>